<accession>A0A8D9C9D4</accession>
<reference evidence="1" key="1">
    <citation type="submission" date="2021-06" db="EMBL/GenBank/DDBJ databases">
        <authorList>
            <person name="Gannon L."/>
            <person name="Redgwell R T."/>
            <person name="Michniewski S."/>
            <person name="Harrison D C."/>
            <person name="Millard A."/>
        </authorList>
    </citation>
    <scope>NUCLEOTIDE SEQUENCE</scope>
</reference>
<dbReference type="EMBL" id="OU342829">
    <property type="protein sequence ID" value="CAG7581168.1"/>
    <property type="molecule type" value="Genomic_DNA"/>
</dbReference>
<protein>
    <submittedName>
        <fullName evidence="1">Uncharacterized protein</fullName>
    </submittedName>
</protein>
<name>A0A8D9C9D4_9VIRU</name>
<sequence>MKLLKIFNRGKRKVIPRSLSPKELWCKRIVDLKGKYHKDVGKTVWYMTFIDAYENDGYIIAEGVIKAHHSSYEVDGTRRVMIVENSEGRYEEIGMYYFLSKPHDWYLKLDNNTRMTYREIQDRIYRYENISNGKTIFTKEIKHWKEQMDNLEPELTKDEFREKRLGKLLD</sequence>
<proteinExistence type="predicted"/>
<organism evidence="1">
    <name type="scientific">uncultured marine phage</name>
    <dbReference type="NCBI Taxonomy" id="707152"/>
    <lineage>
        <taxon>Viruses</taxon>
        <taxon>environmental samples</taxon>
    </lineage>
</organism>
<gene>
    <name evidence="1" type="ORF">SLAVMIC_00708</name>
</gene>
<evidence type="ECO:0000313" key="1">
    <source>
        <dbReference type="EMBL" id="CAG7581168.1"/>
    </source>
</evidence>